<dbReference type="InterPro" id="IPR023393">
    <property type="entry name" value="START-like_dom_sf"/>
</dbReference>
<accession>A0A344TU10</accession>
<reference evidence="1 2" key="1">
    <citation type="submission" date="2018-01" db="EMBL/GenBank/DDBJ databases">
        <title>Draft genome Sequence of streptomyces globosus LZH-48.</title>
        <authorList>
            <person name="Ran K."/>
            <person name="Li Z."/>
            <person name="Wei S."/>
            <person name="Dong R."/>
        </authorList>
    </citation>
    <scope>NUCLEOTIDE SEQUENCE [LARGE SCALE GENOMIC DNA]</scope>
    <source>
        <strain evidence="1 2">LZH-48</strain>
    </source>
</reference>
<organism evidence="1 2">
    <name type="scientific">Streptomyces globosus</name>
    <dbReference type="NCBI Taxonomy" id="68209"/>
    <lineage>
        <taxon>Bacteria</taxon>
        <taxon>Bacillati</taxon>
        <taxon>Actinomycetota</taxon>
        <taxon>Actinomycetes</taxon>
        <taxon>Kitasatosporales</taxon>
        <taxon>Streptomycetaceae</taxon>
        <taxon>Streptomyces</taxon>
    </lineage>
</organism>
<proteinExistence type="predicted"/>
<dbReference type="SUPFAM" id="SSF55961">
    <property type="entry name" value="Bet v1-like"/>
    <property type="match status" value="1"/>
</dbReference>
<dbReference type="EMBL" id="CP030862">
    <property type="protein sequence ID" value="AXE22131.1"/>
    <property type="molecule type" value="Genomic_DNA"/>
</dbReference>
<evidence type="ECO:0000313" key="2">
    <source>
        <dbReference type="Proteomes" id="UP000252004"/>
    </source>
</evidence>
<dbReference type="Gene3D" id="3.30.530.20">
    <property type="match status" value="1"/>
</dbReference>
<sequence>MSGTQNPLFRSRAQVHVAATPAEVYAAVSDLARMGEWSPECLGGEWTTGEPGAVGSVFRGDNERAEDVVAWAPVVRGRWTTYAEVVAAEPGRTFQWAMHNSKGEKQDSVWGFTIEPDGEGTLLVHHFRMGAATEGIQGITAEMDDARKQQFFAEWGDKVAGDLAETLGRIKVVIEKEAASQQQA</sequence>
<dbReference type="RefSeq" id="WP_114053351.1">
    <property type="nucleotide sequence ID" value="NZ_CP030862.1"/>
</dbReference>
<dbReference type="OrthoDB" id="4618973at2"/>
<dbReference type="AlphaFoldDB" id="A0A344TU10"/>
<dbReference type="CDD" id="cd07812">
    <property type="entry name" value="SRPBCC"/>
    <property type="match status" value="1"/>
</dbReference>
<gene>
    <name evidence="1" type="ORF">C0216_00565</name>
</gene>
<protein>
    <submittedName>
        <fullName evidence="1">SRPBCC family protein</fullName>
    </submittedName>
</protein>
<name>A0A344TU10_9ACTN</name>
<dbReference type="KEGG" id="sgz:C0216_00565"/>
<dbReference type="Proteomes" id="UP000252004">
    <property type="component" value="Chromosome"/>
</dbReference>
<dbReference type="Pfam" id="PF10604">
    <property type="entry name" value="Polyketide_cyc2"/>
    <property type="match status" value="1"/>
</dbReference>
<keyword evidence="2" id="KW-1185">Reference proteome</keyword>
<evidence type="ECO:0000313" key="1">
    <source>
        <dbReference type="EMBL" id="AXE22131.1"/>
    </source>
</evidence>
<dbReference type="InterPro" id="IPR019587">
    <property type="entry name" value="Polyketide_cyclase/dehydratase"/>
</dbReference>